<evidence type="ECO:0000256" key="6">
    <source>
        <dbReference type="SAM" id="MobiDB-lite"/>
    </source>
</evidence>
<feature type="transmembrane region" description="Helical" evidence="7">
    <location>
        <begin position="234"/>
        <end position="260"/>
    </location>
</feature>
<feature type="region of interest" description="Disordered" evidence="6">
    <location>
        <begin position="447"/>
        <end position="469"/>
    </location>
</feature>
<proteinExistence type="inferred from homology"/>
<feature type="transmembrane region" description="Helical" evidence="7">
    <location>
        <begin position="392"/>
        <end position="409"/>
    </location>
</feature>
<feature type="region of interest" description="Disordered" evidence="6">
    <location>
        <begin position="1"/>
        <end position="83"/>
    </location>
</feature>
<dbReference type="Pfam" id="PF01594">
    <property type="entry name" value="AI-2E_transport"/>
    <property type="match status" value="1"/>
</dbReference>
<evidence type="ECO:0000256" key="4">
    <source>
        <dbReference type="ARBA" id="ARBA00022989"/>
    </source>
</evidence>
<feature type="transmembrane region" description="Helical" evidence="7">
    <location>
        <begin position="98"/>
        <end position="115"/>
    </location>
</feature>
<evidence type="ECO:0000256" key="1">
    <source>
        <dbReference type="ARBA" id="ARBA00004141"/>
    </source>
</evidence>
<feature type="compositionally biased region" description="Basic and acidic residues" evidence="6">
    <location>
        <begin position="55"/>
        <end position="64"/>
    </location>
</feature>
<evidence type="ECO:0000256" key="5">
    <source>
        <dbReference type="ARBA" id="ARBA00023136"/>
    </source>
</evidence>
<sequence>MTTERRQGGSKDRPQEEQPETTPGTPPAEAAQGASGETRRAAPVGDLTAGSSDPWEDRTSEAEGRAPASAMPEDPDAPTSPLRRADQMRGIRKHLSHIQYLLTGLFILFLLWSVYVAKTVALPVVLGFLIALTLSPLVRWLARKGVAEGLSAVTIVLTIGLASTAGLYMLRLPAQSLIAEAPQIQQELRLKLWDVMQNVERLQDASEQMQQMATGGEAGDDEEDRVVVTPATGFLQAALGSLATSGTVLVVSLLFAMFLLSMGDAFRARLVDAFPDFRRKRRAARISRDVEQQISRYLGAITVINAGLGLCIGVALHLMGMPYALLWGVAAFLLNYLPYLGAMVGVAVSGAVAVVTYDSLGAAFLVPLVYLGLTSIEGQMVTPWLVGRHLRLNAAAVFIAVVFWAWLWGAAGALLAVPILVVIKVLADHLPGLSLLGAFLEGRPRRKRGRRRRAREAKARRAEDGAAAV</sequence>
<keyword evidence="3 7" id="KW-0812">Transmembrane</keyword>
<keyword evidence="9" id="KW-1185">Reference proteome</keyword>
<evidence type="ECO:0000256" key="3">
    <source>
        <dbReference type="ARBA" id="ARBA00022692"/>
    </source>
</evidence>
<evidence type="ECO:0000256" key="2">
    <source>
        <dbReference type="ARBA" id="ARBA00009773"/>
    </source>
</evidence>
<reference evidence="8 9" key="1">
    <citation type="submission" date="2017-03" db="EMBL/GenBank/DDBJ databases">
        <authorList>
            <person name="Afonso C.L."/>
            <person name="Miller P.J."/>
            <person name="Scott M.A."/>
            <person name="Spackman E."/>
            <person name="Goraichik I."/>
            <person name="Dimitrov K.M."/>
            <person name="Suarez D.L."/>
            <person name="Swayne D.E."/>
        </authorList>
    </citation>
    <scope>NUCLEOTIDE SEQUENCE [LARGE SCALE GENOMIC DNA]</scope>
    <source>
        <strain evidence="8 9">CECT 7751</strain>
    </source>
</reference>
<feature type="compositionally biased region" description="Low complexity" evidence="6">
    <location>
        <begin position="20"/>
        <end position="34"/>
    </location>
</feature>
<feature type="transmembrane region" description="Helical" evidence="7">
    <location>
        <begin position="149"/>
        <end position="170"/>
    </location>
</feature>
<feature type="transmembrane region" description="Helical" evidence="7">
    <location>
        <begin position="339"/>
        <end position="371"/>
    </location>
</feature>
<feature type="compositionally biased region" description="Basic and acidic residues" evidence="6">
    <location>
        <begin position="1"/>
        <end position="16"/>
    </location>
</feature>
<dbReference type="PANTHER" id="PTHR21716:SF16">
    <property type="entry name" value="BLL1467 PROTEIN"/>
    <property type="match status" value="1"/>
</dbReference>
<keyword evidence="4 7" id="KW-1133">Transmembrane helix</keyword>
<feature type="compositionally biased region" description="Basic and acidic residues" evidence="6">
    <location>
        <begin position="456"/>
        <end position="469"/>
    </location>
</feature>
<evidence type="ECO:0000313" key="9">
    <source>
        <dbReference type="Proteomes" id="UP000193963"/>
    </source>
</evidence>
<dbReference type="AlphaFoldDB" id="A0A1X6ZXT7"/>
<evidence type="ECO:0000313" key="8">
    <source>
        <dbReference type="EMBL" id="SLN64840.1"/>
    </source>
</evidence>
<dbReference type="GO" id="GO:0055085">
    <property type="term" value="P:transmembrane transport"/>
    <property type="evidence" value="ECO:0007669"/>
    <property type="project" value="TreeGrafter"/>
</dbReference>
<dbReference type="InterPro" id="IPR002549">
    <property type="entry name" value="AI-2E-like"/>
</dbReference>
<feature type="transmembrane region" description="Helical" evidence="7">
    <location>
        <begin position="121"/>
        <end position="142"/>
    </location>
</feature>
<keyword evidence="5 7" id="KW-0472">Membrane</keyword>
<evidence type="ECO:0000256" key="7">
    <source>
        <dbReference type="SAM" id="Phobius"/>
    </source>
</evidence>
<comment type="subcellular location">
    <subcellularLocation>
        <location evidence="1">Membrane</location>
        <topology evidence="1">Multi-pass membrane protein</topology>
    </subcellularLocation>
</comment>
<protein>
    <submittedName>
        <fullName evidence="8">AI-2 transport protein TqsA</fullName>
    </submittedName>
</protein>
<feature type="transmembrane region" description="Helical" evidence="7">
    <location>
        <begin position="297"/>
        <end position="319"/>
    </location>
</feature>
<comment type="similarity">
    <text evidence="2">Belongs to the autoinducer-2 exporter (AI-2E) (TC 2.A.86) family.</text>
</comment>
<dbReference type="Proteomes" id="UP000193963">
    <property type="component" value="Unassembled WGS sequence"/>
</dbReference>
<accession>A0A1X6ZXT7</accession>
<organism evidence="8 9">
    <name type="scientific">Pseudooceanicola marinus</name>
    <dbReference type="NCBI Taxonomy" id="396013"/>
    <lineage>
        <taxon>Bacteria</taxon>
        <taxon>Pseudomonadati</taxon>
        <taxon>Pseudomonadota</taxon>
        <taxon>Alphaproteobacteria</taxon>
        <taxon>Rhodobacterales</taxon>
        <taxon>Paracoccaceae</taxon>
        <taxon>Pseudooceanicola</taxon>
    </lineage>
</organism>
<dbReference type="GO" id="GO:0016020">
    <property type="term" value="C:membrane"/>
    <property type="evidence" value="ECO:0007669"/>
    <property type="project" value="UniProtKB-SubCell"/>
</dbReference>
<dbReference type="EMBL" id="FWFN01000007">
    <property type="protein sequence ID" value="SLN64840.1"/>
    <property type="molecule type" value="Genomic_DNA"/>
</dbReference>
<dbReference type="RefSeq" id="WP_232618225.1">
    <property type="nucleotide sequence ID" value="NZ_FWFN01000007.1"/>
</dbReference>
<dbReference type="PANTHER" id="PTHR21716">
    <property type="entry name" value="TRANSMEMBRANE PROTEIN"/>
    <property type="match status" value="1"/>
</dbReference>
<gene>
    <name evidence="8" type="primary">tqsA_1</name>
    <name evidence="8" type="ORF">PSM7751_03306</name>
</gene>
<name>A0A1X6ZXT7_9RHOB</name>